<comment type="caution">
    <text evidence="1">The sequence shown here is derived from an EMBL/GenBank/DDBJ whole genome shotgun (WGS) entry which is preliminary data.</text>
</comment>
<dbReference type="EMBL" id="JBHHMI010000018">
    <property type="protein sequence ID" value="MFB5268634.1"/>
    <property type="molecule type" value="Genomic_DNA"/>
</dbReference>
<evidence type="ECO:0008006" key="3">
    <source>
        <dbReference type="Google" id="ProtNLM"/>
    </source>
</evidence>
<reference evidence="1 2" key="1">
    <citation type="submission" date="2024-09" db="EMBL/GenBank/DDBJ databases">
        <title>Paenibacillus zeirhizospherea sp. nov., isolated from surface of the maize (Zea mays) roots in a horticulture field, Hungary.</title>
        <authorList>
            <person name="Marton D."/>
            <person name="Farkas M."/>
            <person name="Bedics A."/>
            <person name="Toth E."/>
            <person name="Tancsics A."/>
            <person name="Boka K."/>
            <person name="Maroti G."/>
            <person name="Kriszt B."/>
            <person name="Cserhati M."/>
        </authorList>
    </citation>
    <scope>NUCLEOTIDE SEQUENCE [LARGE SCALE GENOMIC DNA]</scope>
    <source>
        <strain evidence="1 2">KCTC 33519</strain>
    </source>
</reference>
<accession>A0ABV5AWQ1</accession>
<sequence length="54" mass="6188">MAKVGIGTLYRHFPMRDTRIETAYRQETDALMDAGTQLIMEQEPLACSCSSYRM</sequence>
<proteinExistence type="predicted"/>
<evidence type="ECO:0000313" key="1">
    <source>
        <dbReference type="EMBL" id="MFB5268634.1"/>
    </source>
</evidence>
<organism evidence="1 2">
    <name type="scientific">Paenibacillus enshidis</name>
    <dbReference type="NCBI Taxonomy" id="1458439"/>
    <lineage>
        <taxon>Bacteria</taxon>
        <taxon>Bacillati</taxon>
        <taxon>Bacillota</taxon>
        <taxon>Bacilli</taxon>
        <taxon>Bacillales</taxon>
        <taxon>Paenibacillaceae</taxon>
        <taxon>Paenibacillus</taxon>
    </lineage>
</organism>
<name>A0ABV5AWQ1_9BACL</name>
<keyword evidence="2" id="KW-1185">Reference proteome</keyword>
<evidence type="ECO:0000313" key="2">
    <source>
        <dbReference type="Proteomes" id="UP001580346"/>
    </source>
</evidence>
<dbReference type="Gene3D" id="1.10.357.10">
    <property type="entry name" value="Tetracycline Repressor, domain 2"/>
    <property type="match status" value="1"/>
</dbReference>
<dbReference type="RefSeq" id="WP_375356873.1">
    <property type="nucleotide sequence ID" value="NZ_JBHHMI010000018.1"/>
</dbReference>
<dbReference type="Proteomes" id="UP001580346">
    <property type="component" value="Unassembled WGS sequence"/>
</dbReference>
<protein>
    <recommendedName>
        <fullName evidence="3">TetR family transcriptional regulator</fullName>
    </recommendedName>
</protein>
<gene>
    <name evidence="1" type="ORF">ACE41H_17875</name>
</gene>